<dbReference type="InterPro" id="IPR043129">
    <property type="entry name" value="ATPase_NBD"/>
</dbReference>
<dbReference type="SUPFAM" id="SSF53067">
    <property type="entry name" value="Actin-like ATPase domain"/>
    <property type="match status" value="2"/>
</dbReference>
<dbReference type="GO" id="GO:0005536">
    <property type="term" value="F:D-glucose binding"/>
    <property type="evidence" value="ECO:0007669"/>
    <property type="project" value="InterPro"/>
</dbReference>
<keyword evidence="4 6" id="KW-0418">Kinase</keyword>
<dbReference type="GO" id="GO:0004340">
    <property type="term" value="F:glucokinase activity"/>
    <property type="evidence" value="ECO:0007669"/>
    <property type="project" value="TreeGrafter"/>
</dbReference>
<dbReference type="Pfam" id="PF03727">
    <property type="entry name" value="Hexokinase_2"/>
    <property type="match status" value="1"/>
</dbReference>
<evidence type="ECO:0000256" key="6">
    <source>
        <dbReference type="RuleBase" id="RU362007"/>
    </source>
</evidence>
<evidence type="ECO:0000313" key="9">
    <source>
        <dbReference type="EMBL" id="KAG0661440.1"/>
    </source>
</evidence>
<comment type="similarity">
    <text evidence="1 6">Belongs to the hexokinase family.</text>
</comment>
<sequence>MTASSESSRDSKSIIDATMKEIRKQLLPKQQFRVISKDLRKELSERLNTSTESMLPSTLNILRLYKDNNDLLHPYNHNKILAIDFGGTTLKIAVIKTYPTLCIDFLHTLDIQERHVDSKFFENIIQAMVDEMKDKFFDFFYDNDLINNKIIKIPVSITFSFPLNSKFQITSMGKGYILSDEIKDLNFLKFLQDTFDKVCSQNTIKDSFAFIIKDNLIINDSIAVHLTNTYIKQFPTVTFFTDSYPSIPASSSSTLANSSGNSISFILGTGTNASFEIPFKRLPELKRDGISNAKTNLPFDDDSTVVMNAEMGFLGGNCIDLTEFDYCPAKGAKAMPLEYISSGRYISSILVKILKKYPTLEPVLAKQENLEDIIDGATFGKLSNIQDNFDLNDLTTQLQNKYNITEQLHLIPLSRVAKIILQRSAIYLVAAILEIDALVSEYKVGAYHKISIGYVGSTLAFNKYYRDQIEKISNSRIQLVLLQDSSLFGAAISTLL</sequence>
<dbReference type="GO" id="GO:0001678">
    <property type="term" value="P:intracellular glucose homeostasis"/>
    <property type="evidence" value="ECO:0007669"/>
    <property type="project" value="InterPro"/>
</dbReference>
<evidence type="ECO:0000256" key="2">
    <source>
        <dbReference type="ARBA" id="ARBA00022679"/>
    </source>
</evidence>
<keyword evidence="5 6" id="KW-0067">ATP-binding</keyword>
<dbReference type="EC" id="2.7.1.-" evidence="6"/>
<name>A0A9P7B6Y1_MAUEX</name>
<dbReference type="InterPro" id="IPR022672">
    <property type="entry name" value="Hexokinase_N"/>
</dbReference>
<protein>
    <recommendedName>
        <fullName evidence="6">Phosphotransferase</fullName>
        <ecNumber evidence="6">2.7.1.-</ecNumber>
    </recommendedName>
</protein>
<evidence type="ECO:0000313" key="10">
    <source>
        <dbReference type="Proteomes" id="UP000750334"/>
    </source>
</evidence>
<dbReference type="GO" id="GO:0006006">
    <property type="term" value="P:glucose metabolic process"/>
    <property type="evidence" value="ECO:0007669"/>
    <property type="project" value="TreeGrafter"/>
</dbReference>
<dbReference type="GO" id="GO:0006096">
    <property type="term" value="P:glycolytic process"/>
    <property type="evidence" value="ECO:0007669"/>
    <property type="project" value="UniProtKB-KW"/>
</dbReference>
<dbReference type="EMBL" id="PUHR01000160">
    <property type="protein sequence ID" value="KAG0661440.1"/>
    <property type="molecule type" value="Genomic_DNA"/>
</dbReference>
<dbReference type="GO" id="GO:0005829">
    <property type="term" value="C:cytosol"/>
    <property type="evidence" value="ECO:0007669"/>
    <property type="project" value="TreeGrafter"/>
</dbReference>
<dbReference type="GO" id="GO:0006013">
    <property type="term" value="P:mannose metabolic process"/>
    <property type="evidence" value="ECO:0007669"/>
    <property type="project" value="TreeGrafter"/>
</dbReference>
<dbReference type="OrthoDB" id="419537at2759"/>
<dbReference type="InterPro" id="IPR001312">
    <property type="entry name" value="Hexokinase"/>
</dbReference>
<keyword evidence="10" id="KW-1185">Reference proteome</keyword>
<dbReference type="GO" id="GO:0005524">
    <property type="term" value="F:ATP binding"/>
    <property type="evidence" value="ECO:0007669"/>
    <property type="project" value="UniProtKB-UniRule"/>
</dbReference>
<evidence type="ECO:0000259" key="8">
    <source>
        <dbReference type="Pfam" id="PF03727"/>
    </source>
</evidence>
<organism evidence="9 10">
    <name type="scientific">Maudiozyma exigua</name>
    <name type="common">Yeast</name>
    <name type="synonym">Kazachstania exigua</name>
    <dbReference type="NCBI Taxonomy" id="34358"/>
    <lineage>
        <taxon>Eukaryota</taxon>
        <taxon>Fungi</taxon>
        <taxon>Dikarya</taxon>
        <taxon>Ascomycota</taxon>
        <taxon>Saccharomycotina</taxon>
        <taxon>Saccharomycetes</taxon>
        <taxon>Saccharomycetales</taxon>
        <taxon>Saccharomycetaceae</taxon>
        <taxon>Maudiozyma</taxon>
    </lineage>
</organism>
<dbReference type="PROSITE" id="PS51748">
    <property type="entry name" value="HEXOKINASE_2"/>
    <property type="match status" value="1"/>
</dbReference>
<dbReference type="PRINTS" id="PR00475">
    <property type="entry name" value="HEXOKINASE"/>
</dbReference>
<comment type="caution">
    <text evidence="9">The sequence shown here is derived from an EMBL/GenBank/DDBJ whole genome shotgun (WGS) entry which is preliminary data.</text>
</comment>
<dbReference type="PANTHER" id="PTHR19443">
    <property type="entry name" value="HEXOKINASE"/>
    <property type="match status" value="1"/>
</dbReference>
<evidence type="ECO:0000256" key="5">
    <source>
        <dbReference type="ARBA" id="ARBA00022840"/>
    </source>
</evidence>
<dbReference type="Proteomes" id="UP000750334">
    <property type="component" value="Unassembled WGS sequence"/>
</dbReference>
<keyword evidence="6" id="KW-0324">Glycolysis</keyword>
<dbReference type="Gene3D" id="3.30.420.40">
    <property type="match status" value="1"/>
</dbReference>
<dbReference type="GO" id="GO:0019158">
    <property type="term" value="F:mannokinase activity"/>
    <property type="evidence" value="ECO:0007669"/>
    <property type="project" value="TreeGrafter"/>
</dbReference>
<accession>A0A9P7B6Y1</accession>
<evidence type="ECO:0000256" key="4">
    <source>
        <dbReference type="ARBA" id="ARBA00022777"/>
    </source>
</evidence>
<feature type="domain" description="Hexokinase N-terminal" evidence="7">
    <location>
        <begin position="24"/>
        <end position="230"/>
    </location>
</feature>
<dbReference type="Pfam" id="PF00349">
    <property type="entry name" value="Hexokinase_1"/>
    <property type="match status" value="1"/>
</dbReference>
<proteinExistence type="inferred from homology"/>
<reference evidence="9 10" key="1">
    <citation type="submission" date="2020-11" db="EMBL/GenBank/DDBJ databases">
        <title>Kefir isolates.</title>
        <authorList>
            <person name="Marcisauskas S."/>
            <person name="Kim Y."/>
            <person name="Blasche S."/>
        </authorList>
    </citation>
    <scope>NUCLEOTIDE SEQUENCE [LARGE SCALE GENOMIC DNA]</scope>
    <source>
        <strain evidence="9 10">OG2</strain>
    </source>
</reference>
<evidence type="ECO:0000259" key="7">
    <source>
        <dbReference type="Pfam" id="PF00349"/>
    </source>
</evidence>
<dbReference type="PANTHER" id="PTHR19443:SF83">
    <property type="entry name" value="N-ACETYLGLUCOSAMINE KINASE"/>
    <property type="match status" value="1"/>
</dbReference>
<feature type="domain" description="Hexokinase C-terminal" evidence="8">
    <location>
        <begin position="263"/>
        <end position="494"/>
    </location>
</feature>
<evidence type="ECO:0000256" key="1">
    <source>
        <dbReference type="ARBA" id="ARBA00009225"/>
    </source>
</evidence>
<gene>
    <name evidence="9" type="ORF">C6P45_001374</name>
</gene>
<keyword evidence="3 6" id="KW-0547">Nucleotide-binding</keyword>
<dbReference type="Gene3D" id="3.40.367.20">
    <property type="match status" value="1"/>
</dbReference>
<dbReference type="GO" id="GO:0008865">
    <property type="term" value="F:fructokinase activity"/>
    <property type="evidence" value="ECO:0007669"/>
    <property type="project" value="TreeGrafter"/>
</dbReference>
<keyword evidence="2 6" id="KW-0808">Transferase</keyword>
<dbReference type="AlphaFoldDB" id="A0A9P7B6Y1"/>
<dbReference type="CDD" id="cd24000">
    <property type="entry name" value="ASKHA_NBD_HK"/>
    <property type="match status" value="1"/>
</dbReference>
<dbReference type="GO" id="GO:0005739">
    <property type="term" value="C:mitochondrion"/>
    <property type="evidence" value="ECO:0007669"/>
    <property type="project" value="TreeGrafter"/>
</dbReference>
<dbReference type="InterPro" id="IPR022673">
    <property type="entry name" value="Hexokinase_C"/>
</dbReference>
<evidence type="ECO:0000256" key="3">
    <source>
        <dbReference type="ARBA" id="ARBA00022741"/>
    </source>
</evidence>